<feature type="chain" id="PRO_5036355595" evidence="3">
    <location>
        <begin position="21"/>
        <end position="354"/>
    </location>
</feature>
<evidence type="ECO:0000313" key="6">
    <source>
        <dbReference type="Proteomes" id="UP000332933"/>
    </source>
</evidence>
<evidence type="ECO:0000256" key="1">
    <source>
        <dbReference type="SAM" id="MobiDB-lite"/>
    </source>
</evidence>
<keyword evidence="2" id="KW-0472">Membrane</keyword>
<evidence type="ECO:0000256" key="3">
    <source>
        <dbReference type="SAM" id="SignalP"/>
    </source>
</evidence>
<dbReference type="Gene3D" id="3.80.10.10">
    <property type="entry name" value="Ribonuclease Inhibitor"/>
    <property type="match status" value="1"/>
</dbReference>
<keyword evidence="2" id="KW-1133">Transmembrane helix</keyword>
<keyword evidence="3" id="KW-0732">Signal</keyword>
<dbReference type="SUPFAM" id="SSF52058">
    <property type="entry name" value="L domain-like"/>
    <property type="match status" value="1"/>
</dbReference>
<reference evidence="5 6" key="1">
    <citation type="submission" date="2019-03" db="EMBL/GenBank/DDBJ databases">
        <authorList>
            <person name="Gaulin E."/>
            <person name="Dumas B."/>
        </authorList>
    </citation>
    <scope>NUCLEOTIDE SEQUENCE [LARGE SCALE GENOMIC DNA]</scope>
    <source>
        <strain evidence="5">CBS 568.67</strain>
    </source>
</reference>
<dbReference type="InterPro" id="IPR032675">
    <property type="entry name" value="LRR_dom_sf"/>
</dbReference>
<proteinExistence type="predicted"/>
<dbReference type="AlphaFoldDB" id="A0A485LEJ3"/>
<evidence type="ECO:0000313" key="5">
    <source>
        <dbReference type="EMBL" id="VFT96468.1"/>
    </source>
</evidence>
<sequence>MRWFAHLVAAAALATLSATAQDMIALTVCPNNSTINLCLLDQNGTILASKNDILSNTSVDLSNQGIDYVTVYPWNAVAVDLSCNSIASLPRFEDGVLQTLNVSHNALDPLWRHVYIPITVQVLYVHPAYQHAVYRCIDCRDLSYNNGGLFFHGLRLLGELDLTELYFRGNKLTALELSAFNMTASMRLLDLSDNDGLVLTVDTDTFSFMMQPQFTLLLPTDNSTTQANCRGGTLTVVPSGGMVCVVPVQDPFGQNSGSGISDNGRHRSGDDDSDNHSIGAGMIALLVVGCILIGGGTYWLAKRWADYHRRRLALSPRDTLVSSIWSDEYDLKKDDRATEFRETLSPSADRHTAV</sequence>
<protein>
    <submittedName>
        <fullName evidence="5">Aste57867_19770 protein</fullName>
    </submittedName>
</protein>
<reference evidence="4" key="2">
    <citation type="submission" date="2019-06" db="EMBL/GenBank/DDBJ databases">
        <title>Genomics analysis of Aphanomyces spp. identifies a new class of oomycete effector associated with host adaptation.</title>
        <authorList>
            <person name="Gaulin E."/>
        </authorList>
    </citation>
    <scope>NUCLEOTIDE SEQUENCE</scope>
    <source>
        <strain evidence="4">CBS 578.67</strain>
    </source>
</reference>
<keyword evidence="6" id="KW-1185">Reference proteome</keyword>
<feature type="region of interest" description="Disordered" evidence="1">
    <location>
        <begin position="254"/>
        <end position="273"/>
    </location>
</feature>
<accession>A0A485LEJ3</accession>
<evidence type="ECO:0000256" key="2">
    <source>
        <dbReference type="SAM" id="Phobius"/>
    </source>
</evidence>
<dbReference type="EMBL" id="CAADRA010006737">
    <property type="protein sequence ID" value="VFT96468.1"/>
    <property type="molecule type" value="Genomic_DNA"/>
</dbReference>
<gene>
    <name evidence="5" type="primary">Aste57867_19770</name>
    <name evidence="4" type="ORF">As57867_019705</name>
    <name evidence="5" type="ORF">ASTE57867_19770</name>
</gene>
<organism evidence="5 6">
    <name type="scientific">Aphanomyces stellatus</name>
    <dbReference type="NCBI Taxonomy" id="120398"/>
    <lineage>
        <taxon>Eukaryota</taxon>
        <taxon>Sar</taxon>
        <taxon>Stramenopiles</taxon>
        <taxon>Oomycota</taxon>
        <taxon>Saprolegniomycetes</taxon>
        <taxon>Saprolegniales</taxon>
        <taxon>Verrucalvaceae</taxon>
        <taxon>Aphanomyces</taxon>
    </lineage>
</organism>
<feature type="signal peptide" evidence="3">
    <location>
        <begin position="1"/>
        <end position="20"/>
    </location>
</feature>
<dbReference type="Proteomes" id="UP000332933">
    <property type="component" value="Unassembled WGS sequence"/>
</dbReference>
<dbReference type="EMBL" id="VJMH01006714">
    <property type="protein sequence ID" value="KAF0688597.1"/>
    <property type="molecule type" value="Genomic_DNA"/>
</dbReference>
<name>A0A485LEJ3_9STRA</name>
<feature type="transmembrane region" description="Helical" evidence="2">
    <location>
        <begin position="278"/>
        <end position="301"/>
    </location>
</feature>
<keyword evidence="2" id="KW-0812">Transmembrane</keyword>
<evidence type="ECO:0000313" key="4">
    <source>
        <dbReference type="EMBL" id="KAF0688597.1"/>
    </source>
</evidence>